<reference evidence="1 2" key="1">
    <citation type="submission" date="2024-01" db="EMBL/GenBank/DDBJ databases">
        <title>Genome assemblies of Stephania.</title>
        <authorList>
            <person name="Yang L."/>
        </authorList>
    </citation>
    <scope>NUCLEOTIDE SEQUENCE [LARGE SCALE GENOMIC DNA]</scope>
    <source>
        <strain evidence="1">QJT</strain>
        <tissue evidence="1">Leaf</tissue>
    </source>
</reference>
<dbReference type="AlphaFoldDB" id="A0AAP0F152"/>
<organism evidence="1 2">
    <name type="scientific">Stephania japonica</name>
    <dbReference type="NCBI Taxonomy" id="461633"/>
    <lineage>
        <taxon>Eukaryota</taxon>
        <taxon>Viridiplantae</taxon>
        <taxon>Streptophyta</taxon>
        <taxon>Embryophyta</taxon>
        <taxon>Tracheophyta</taxon>
        <taxon>Spermatophyta</taxon>
        <taxon>Magnoliopsida</taxon>
        <taxon>Ranunculales</taxon>
        <taxon>Menispermaceae</taxon>
        <taxon>Menispermoideae</taxon>
        <taxon>Cissampelideae</taxon>
        <taxon>Stephania</taxon>
    </lineage>
</organism>
<dbReference type="EMBL" id="JBBNAE010000008">
    <property type="protein sequence ID" value="KAK9103420.1"/>
    <property type="molecule type" value="Genomic_DNA"/>
</dbReference>
<name>A0AAP0F152_9MAGN</name>
<evidence type="ECO:0000313" key="1">
    <source>
        <dbReference type="EMBL" id="KAK9103420.1"/>
    </source>
</evidence>
<keyword evidence="2" id="KW-1185">Reference proteome</keyword>
<accession>A0AAP0F152</accession>
<gene>
    <name evidence="1" type="ORF">Sjap_020674</name>
</gene>
<proteinExistence type="predicted"/>
<comment type="caution">
    <text evidence="1">The sequence shown here is derived from an EMBL/GenBank/DDBJ whole genome shotgun (WGS) entry which is preliminary data.</text>
</comment>
<protein>
    <submittedName>
        <fullName evidence="1">Uncharacterized protein</fullName>
    </submittedName>
</protein>
<evidence type="ECO:0000313" key="2">
    <source>
        <dbReference type="Proteomes" id="UP001417504"/>
    </source>
</evidence>
<dbReference type="Proteomes" id="UP001417504">
    <property type="component" value="Unassembled WGS sequence"/>
</dbReference>
<sequence length="83" mass="9627">MYNSRHHPASLATFWDKAYISFIQFLIYHPISVKVRKKRHGFLLQNPPTFLQESKCVAIQIGCFITRTCTDVVPHFRSCEGSL</sequence>